<organism evidence="2 3">
    <name type="scientific">Ophiostoma piceae (strain UAMH 11346)</name>
    <name type="common">Sap stain fungus</name>
    <dbReference type="NCBI Taxonomy" id="1262450"/>
    <lineage>
        <taxon>Eukaryota</taxon>
        <taxon>Fungi</taxon>
        <taxon>Dikarya</taxon>
        <taxon>Ascomycota</taxon>
        <taxon>Pezizomycotina</taxon>
        <taxon>Sordariomycetes</taxon>
        <taxon>Sordariomycetidae</taxon>
        <taxon>Ophiostomatales</taxon>
        <taxon>Ophiostomataceae</taxon>
        <taxon>Ophiostoma</taxon>
    </lineage>
</organism>
<reference evidence="2 3" key="1">
    <citation type="journal article" date="2013" name="BMC Genomics">
        <title>The genome and transcriptome of the pine saprophyte Ophiostoma piceae, and a comparison with the bark beetle-associated pine pathogen Grosmannia clavigera.</title>
        <authorList>
            <person name="Haridas S."/>
            <person name="Wang Y."/>
            <person name="Lim L."/>
            <person name="Massoumi Alamouti S."/>
            <person name="Jackman S."/>
            <person name="Docking R."/>
            <person name="Robertson G."/>
            <person name="Birol I."/>
            <person name="Bohlmann J."/>
            <person name="Breuil C."/>
        </authorList>
    </citation>
    <scope>NUCLEOTIDE SEQUENCE [LARGE SCALE GENOMIC DNA]</scope>
    <source>
        <strain evidence="2 3">UAMH 11346</strain>
    </source>
</reference>
<name>S3CX62_OPHP1</name>
<dbReference type="Proteomes" id="UP000016923">
    <property type="component" value="Unassembled WGS sequence"/>
</dbReference>
<evidence type="ECO:0000256" key="1">
    <source>
        <dbReference type="SAM" id="MobiDB-lite"/>
    </source>
</evidence>
<dbReference type="EMBL" id="KE148156">
    <property type="protein sequence ID" value="EPE05430.1"/>
    <property type="molecule type" value="Genomic_DNA"/>
</dbReference>
<sequence length="237" mass="24471">MAPRRNPIRQSRRTPSGNQPPAAATRRRRRHQRLPPSPPSPPPPPPPPPPQSPPAIGRFAAMALPLVAAALPTGSAMPVPHESPAAPHTTTVAEWISSVSAAVNAATGVAAYVHPRAASGPSQNPQAPAVASVPTAPSQILETLSTTARVANYFAKAVEDAAHSRTIVATMRDEADGVLRAILDSRSEAQAVVSKAQKAGNMPAETSDIIHADADAEAAYARLKAAIELLNADAPAS</sequence>
<accession>S3CX62</accession>
<proteinExistence type="predicted"/>
<feature type="region of interest" description="Disordered" evidence="1">
    <location>
        <begin position="1"/>
        <end position="59"/>
    </location>
</feature>
<dbReference type="HOGENOM" id="CLU_1170947_0_0_1"/>
<dbReference type="AlphaFoldDB" id="S3CX62"/>
<feature type="compositionally biased region" description="Basic residues" evidence="1">
    <location>
        <begin position="1"/>
        <end position="12"/>
    </location>
</feature>
<keyword evidence="3" id="KW-1185">Reference proteome</keyword>
<dbReference type="VEuPathDB" id="FungiDB:F503_02169"/>
<gene>
    <name evidence="2" type="ORF">F503_02169</name>
</gene>
<evidence type="ECO:0000313" key="2">
    <source>
        <dbReference type="EMBL" id="EPE05430.1"/>
    </source>
</evidence>
<evidence type="ECO:0000313" key="3">
    <source>
        <dbReference type="Proteomes" id="UP000016923"/>
    </source>
</evidence>
<protein>
    <submittedName>
        <fullName evidence="2">Uncharacterized protein</fullName>
    </submittedName>
</protein>
<feature type="compositionally biased region" description="Pro residues" evidence="1">
    <location>
        <begin position="35"/>
        <end position="53"/>
    </location>
</feature>